<dbReference type="InterPro" id="IPR001494">
    <property type="entry name" value="Importin-beta_N"/>
</dbReference>
<dbReference type="OrthoDB" id="435593at2759"/>
<gene>
    <name evidence="6" type="ORF">BBP00_00000588</name>
</gene>
<organism evidence="6 7">
    <name type="scientific">Phytophthora kernoviae</name>
    <dbReference type="NCBI Taxonomy" id="325452"/>
    <lineage>
        <taxon>Eukaryota</taxon>
        <taxon>Sar</taxon>
        <taxon>Stramenopiles</taxon>
        <taxon>Oomycota</taxon>
        <taxon>Peronosporomycetes</taxon>
        <taxon>Peronosporales</taxon>
        <taxon>Peronosporaceae</taxon>
        <taxon>Phytophthora</taxon>
    </lineage>
</organism>
<dbReference type="PANTHER" id="PTHR12363">
    <property type="entry name" value="TRANSPORTIN 3 AND IMPORTIN 13"/>
    <property type="match status" value="1"/>
</dbReference>
<keyword evidence="3" id="KW-0813">Transport</keyword>
<dbReference type="GO" id="GO:0006606">
    <property type="term" value="P:protein import into nucleus"/>
    <property type="evidence" value="ECO:0007669"/>
    <property type="project" value="TreeGrafter"/>
</dbReference>
<dbReference type="Gene3D" id="1.25.10.10">
    <property type="entry name" value="Leucine-rich Repeat Variant"/>
    <property type="match status" value="1"/>
</dbReference>
<evidence type="ECO:0000313" key="6">
    <source>
        <dbReference type="EMBL" id="RLN69139.1"/>
    </source>
</evidence>
<dbReference type="InterPro" id="IPR016024">
    <property type="entry name" value="ARM-type_fold"/>
</dbReference>
<evidence type="ECO:0000313" key="7">
    <source>
        <dbReference type="Proteomes" id="UP000277300"/>
    </source>
</evidence>
<dbReference type="PANTHER" id="PTHR12363:SF33">
    <property type="entry name" value="IMPORTIN-13"/>
    <property type="match status" value="1"/>
</dbReference>
<dbReference type="SUPFAM" id="SSF48371">
    <property type="entry name" value="ARM repeat"/>
    <property type="match status" value="1"/>
</dbReference>
<evidence type="ECO:0000256" key="2">
    <source>
        <dbReference type="ARBA" id="ARBA00007991"/>
    </source>
</evidence>
<evidence type="ECO:0000259" key="5">
    <source>
        <dbReference type="Pfam" id="PF03810"/>
    </source>
</evidence>
<reference evidence="6 7" key="1">
    <citation type="submission" date="2018-07" db="EMBL/GenBank/DDBJ databases">
        <title>Genome sequencing of oomycete isolates from Chile give support for New Zealand origin for Phytophthora kernoviae and make available the first Nothophytophthora sp. genome.</title>
        <authorList>
            <person name="Studholme D.J."/>
            <person name="Sanfuentes E."/>
            <person name="Panda P."/>
            <person name="Hill R."/>
            <person name="Sambles C."/>
            <person name="Grant M."/>
            <person name="Williams N.M."/>
            <person name="Mcdougal R.L."/>
        </authorList>
    </citation>
    <scope>NUCLEOTIDE SEQUENCE [LARGE SCALE GENOMIC DNA]</scope>
    <source>
        <strain evidence="6">Chile6</strain>
    </source>
</reference>
<dbReference type="Proteomes" id="UP000277300">
    <property type="component" value="Unassembled WGS sequence"/>
</dbReference>
<evidence type="ECO:0000256" key="4">
    <source>
        <dbReference type="ARBA" id="ARBA00023242"/>
    </source>
</evidence>
<dbReference type="InterPro" id="IPR051345">
    <property type="entry name" value="Importin_beta-like_NTR"/>
</dbReference>
<accession>A0A3F2S464</accession>
<proteinExistence type="inferred from homology"/>
<dbReference type="GO" id="GO:0005634">
    <property type="term" value="C:nucleus"/>
    <property type="evidence" value="ECO:0007669"/>
    <property type="project" value="UniProtKB-SubCell"/>
</dbReference>
<evidence type="ECO:0000256" key="3">
    <source>
        <dbReference type="ARBA" id="ARBA00022448"/>
    </source>
</evidence>
<sequence length="983" mass="106719">MAENPLPMVLNAVQALYGMEGAERQREANEFLNAFAASEAAWAVALQLLQDETLNLPPEALFFAANILHTKVRKEWVRLSTDQRTTMTASLQTLMDTLRAGNRPGFHQGPLASKLCAIYAVALISSPDDCRALLSQLVATCSATGNPGEIAFLLALSRCVCEEMEDAEIAFAAKDAMEMNLSVLSGDVVTLIGKIILTREDQDSRVAALHGEALACLNVWIRRAGLSLASLFSKDEAVLLALLEALQSKSPHLVACAEILNKLISVAAYPTPAELERTLLVVAQGLLKTRAACESALVDEEDEVSHALTDVISTFCETYVDWILEGEQPQEAAALGEMMLFLGSHPRRQIASLTLEFWQLVQEEPVASRLTYYQHDAFLQLFDVLLKQCAYPAGDADDIDELEHDDLVAFRSGFQGITDAFLAIFALLKEQFLGHLLPILTATAACEWQSVEVALFAVSTVTDDIKKRLPKATLENTTAQRVELEIMVSQIFQAVLKSTANAHPLVITTASRVLGQFGTWINDKALAAGVFDTIGAILHYLTGALGLAPSRANAAKSFMQIATNCKGCLAKMQPSLLVASVQTFSATAEQEAMPIENRLLVVEGLVRAAAVSPHCSVILQTVLNDSLTRLDQVLAATGSDDTVVAALVCSELQVLGKVVRFLDAPADEAGGKAITAWAVQLIWPHLNALVLRLEADEAVMTALFQLYGWCLQSLQQEMAPQLGGIATLIVKVFEERRFVAPLECAAVAVDIFGKGGSADPQIVDSFRGLMGALSQSAFQFFTTHSLAEAPEVLRSFFELAYRFLLFCPAAVLTAAEFPVLIELSLACVGNQDRTSTNAVLMFLTFLLNESTIKLAAFTPIINASVLDAGQTEKWFENLVGALALKSPSVLYDAIAKLLFALLSSFPDHERVRTVLMQALARDALGVAELTPEDRQQVLHLWLSLAAVPSRFSERRFRGVCSDFAKVCRKEMTVDSLHSFEAPS</sequence>
<dbReference type="Pfam" id="PF03810">
    <property type="entry name" value="IBN_N"/>
    <property type="match status" value="1"/>
</dbReference>
<comment type="subcellular location">
    <subcellularLocation>
        <location evidence="1">Nucleus</location>
    </subcellularLocation>
</comment>
<name>A0A3F2S464_9STRA</name>
<keyword evidence="4" id="KW-0539">Nucleus</keyword>
<dbReference type="EMBL" id="MBDO02000007">
    <property type="protein sequence ID" value="RLN69139.1"/>
    <property type="molecule type" value="Genomic_DNA"/>
</dbReference>
<dbReference type="GO" id="GO:0031267">
    <property type="term" value="F:small GTPase binding"/>
    <property type="evidence" value="ECO:0007669"/>
    <property type="project" value="InterPro"/>
</dbReference>
<comment type="similarity">
    <text evidence="2">Belongs to the importin beta family.</text>
</comment>
<feature type="domain" description="Importin N-terminal" evidence="5">
    <location>
        <begin position="28"/>
        <end position="93"/>
    </location>
</feature>
<evidence type="ECO:0000256" key="1">
    <source>
        <dbReference type="ARBA" id="ARBA00004123"/>
    </source>
</evidence>
<dbReference type="AlphaFoldDB" id="A0A3F2S464"/>
<protein>
    <recommendedName>
        <fullName evidence="5">Importin N-terminal domain-containing protein</fullName>
    </recommendedName>
</protein>
<dbReference type="GO" id="GO:0005737">
    <property type="term" value="C:cytoplasm"/>
    <property type="evidence" value="ECO:0007669"/>
    <property type="project" value="TreeGrafter"/>
</dbReference>
<dbReference type="InterPro" id="IPR011989">
    <property type="entry name" value="ARM-like"/>
</dbReference>
<comment type="caution">
    <text evidence="6">The sequence shown here is derived from an EMBL/GenBank/DDBJ whole genome shotgun (WGS) entry which is preliminary data.</text>
</comment>